<dbReference type="EMBL" id="JAULSN010000003">
    <property type="protein sequence ID" value="KAK3375577.1"/>
    <property type="molecule type" value="Genomic_DNA"/>
</dbReference>
<dbReference type="SMART" id="SM00360">
    <property type="entry name" value="RRM"/>
    <property type="match status" value="4"/>
</dbReference>
<evidence type="ECO:0000256" key="11">
    <source>
        <dbReference type="SAM" id="MobiDB-lite"/>
    </source>
</evidence>
<dbReference type="InterPro" id="IPR011990">
    <property type="entry name" value="TPR-like_helical_dom_sf"/>
</dbReference>
<dbReference type="CDD" id="cd12297">
    <property type="entry name" value="RRM2_Prp24"/>
    <property type="match status" value="1"/>
</dbReference>
<keyword evidence="3" id="KW-0677">Repeat</keyword>
<keyword evidence="2" id="KW-0507">mRNA processing</keyword>
<dbReference type="PANTHER" id="PTHR23003">
    <property type="entry name" value="RNA RECOGNITION MOTIF RRM DOMAIN CONTAINING PROTEIN"/>
    <property type="match status" value="1"/>
</dbReference>
<keyword evidence="5" id="KW-0508">mRNA splicing</keyword>
<feature type="region of interest" description="Disordered" evidence="11">
    <location>
        <begin position="547"/>
        <end position="596"/>
    </location>
</feature>
<dbReference type="SUPFAM" id="SSF48452">
    <property type="entry name" value="TPR-like"/>
    <property type="match status" value="1"/>
</dbReference>
<feature type="domain" description="RRM" evidence="12">
    <location>
        <begin position="771"/>
        <end position="848"/>
    </location>
</feature>
<dbReference type="CDD" id="cd00590">
    <property type="entry name" value="RRM_SF"/>
    <property type="match status" value="1"/>
</dbReference>
<comment type="subcellular location">
    <subcellularLocation>
        <location evidence="1">Nucleus</location>
    </subcellularLocation>
</comment>
<dbReference type="AlphaFoldDB" id="A0AAE0KG87"/>
<dbReference type="Pfam" id="PF16842">
    <property type="entry name" value="RRM_occluded"/>
    <property type="match status" value="1"/>
</dbReference>
<evidence type="ECO:0000256" key="3">
    <source>
        <dbReference type="ARBA" id="ARBA00022737"/>
    </source>
</evidence>
<dbReference type="GO" id="GO:0005737">
    <property type="term" value="C:cytoplasm"/>
    <property type="evidence" value="ECO:0007669"/>
    <property type="project" value="TreeGrafter"/>
</dbReference>
<dbReference type="InterPro" id="IPR003107">
    <property type="entry name" value="HAT"/>
</dbReference>
<evidence type="ECO:0000313" key="13">
    <source>
        <dbReference type="EMBL" id="KAK3375577.1"/>
    </source>
</evidence>
<organism evidence="13 14">
    <name type="scientific">Lasiosphaeria ovina</name>
    <dbReference type="NCBI Taxonomy" id="92902"/>
    <lineage>
        <taxon>Eukaryota</taxon>
        <taxon>Fungi</taxon>
        <taxon>Dikarya</taxon>
        <taxon>Ascomycota</taxon>
        <taxon>Pezizomycotina</taxon>
        <taxon>Sordariomycetes</taxon>
        <taxon>Sordariomycetidae</taxon>
        <taxon>Sordariales</taxon>
        <taxon>Lasiosphaeriaceae</taxon>
        <taxon>Lasiosphaeria</taxon>
    </lineage>
</organism>
<reference evidence="13" key="1">
    <citation type="journal article" date="2023" name="Mol. Phylogenet. Evol.">
        <title>Genome-scale phylogeny and comparative genomics of the fungal order Sordariales.</title>
        <authorList>
            <person name="Hensen N."/>
            <person name="Bonometti L."/>
            <person name="Westerberg I."/>
            <person name="Brannstrom I.O."/>
            <person name="Guillou S."/>
            <person name="Cros-Aarteil S."/>
            <person name="Calhoun S."/>
            <person name="Haridas S."/>
            <person name="Kuo A."/>
            <person name="Mondo S."/>
            <person name="Pangilinan J."/>
            <person name="Riley R."/>
            <person name="LaButti K."/>
            <person name="Andreopoulos B."/>
            <person name="Lipzen A."/>
            <person name="Chen C."/>
            <person name="Yan M."/>
            <person name="Daum C."/>
            <person name="Ng V."/>
            <person name="Clum A."/>
            <person name="Steindorff A."/>
            <person name="Ohm R.A."/>
            <person name="Martin F."/>
            <person name="Silar P."/>
            <person name="Natvig D.O."/>
            <person name="Lalanne C."/>
            <person name="Gautier V."/>
            <person name="Ament-Velasquez S.L."/>
            <person name="Kruys A."/>
            <person name="Hutchinson M.I."/>
            <person name="Powell A.J."/>
            <person name="Barry K."/>
            <person name="Miller A.N."/>
            <person name="Grigoriev I.V."/>
            <person name="Debuchy R."/>
            <person name="Gladieux P."/>
            <person name="Hiltunen Thoren M."/>
            <person name="Johannesson H."/>
        </authorList>
    </citation>
    <scope>NUCLEOTIDE SEQUENCE</scope>
    <source>
        <strain evidence="13">CBS 958.72</strain>
    </source>
</reference>
<evidence type="ECO:0000256" key="10">
    <source>
        <dbReference type="SAM" id="Coils"/>
    </source>
</evidence>
<dbReference type="Gene3D" id="1.25.40.10">
    <property type="entry name" value="Tetratricopeptide repeat domain"/>
    <property type="match status" value="2"/>
</dbReference>
<dbReference type="InterPro" id="IPR012677">
    <property type="entry name" value="Nucleotide-bd_a/b_plait_sf"/>
</dbReference>
<feature type="domain" description="RRM" evidence="12">
    <location>
        <begin position="895"/>
        <end position="968"/>
    </location>
</feature>
<accession>A0AAE0KG87</accession>
<dbReference type="GO" id="GO:0006397">
    <property type="term" value="P:mRNA processing"/>
    <property type="evidence" value="ECO:0007669"/>
    <property type="project" value="UniProtKB-KW"/>
</dbReference>
<evidence type="ECO:0000256" key="9">
    <source>
        <dbReference type="PROSITE-ProRule" id="PRU00176"/>
    </source>
</evidence>
<feature type="domain" description="RRM" evidence="12">
    <location>
        <begin position="604"/>
        <end position="678"/>
    </location>
</feature>
<evidence type="ECO:0000256" key="4">
    <source>
        <dbReference type="ARBA" id="ARBA00022884"/>
    </source>
</evidence>
<dbReference type="PROSITE" id="PS50102">
    <property type="entry name" value="RRM"/>
    <property type="match status" value="4"/>
</dbReference>
<evidence type="ECO:0000256" key="8">
    <source>
        <dbReference type="ARBA" id="ARBA00093627"/>
    </source>
</evidence>
<keyword evidence="14" id="KW-1185">Reference proteome</keyword>
<comment type="caution">
    <text evidence="13">The sequence shown here is derived from an EMBL/GenBank/DDBJ whole genome shotgun (WGS) entry which is preliminary data.</text>
</comment>
<dbReference type="GO" id="GO:0003729">
    <property type="term" value="F:mRNA binding"/>
    <property type="evidence" value="ECO:0007669"/>
    <property type="project" value="TreeGrafter"/>
</dbReference>
<dbReference type="FunFam" id="3.30.70.330:FF:000365">
    <property type="entry name" value="U4/U6 snRNA-associated-splicing factor PRP24"/>
    <property type="match status" value="1"/>
</dbReference>
<reference evidence="13" key="2">
    <citation type="submission" date="2023-06" db="EMBL/GenBank/DDBJ databases">
        <authorList>
            <consortium name="Lawrence Berkeley National Laboratory"/>
            <person name="Haridas S."/>
            <person name="Hensen N."/>
            <person name="Bonometti L."/>
            <person name="Westerberg I."/>
            <person name="Brannstrom I.O."/>
            <person name="Guillou S."/>
            <person name="Cros-Aarteil S."/>
            <person name="Calhoun S."/>
            <person name="Kuo A."/>
            <person name="Mondo S."/>
            <person name="Pangilinan J."/>
            <person name="Riley R."/>
            <person name="Labutti K."/>
            <person name="Andreopoulos B."/>
            <person name="Lipzen A."/>
            <person name="Chen C."/>
            <person name="Yanf M."/>
            <person name="Daum C."/>
            <person name="Ng V."/>
            <person name="Clum A."/>
            <person name="Steindorff A."/>
            <person name="Ohm R."/>
            <person name="Martin F."/>
            <person name="Silar P."/>
            <person name="Natvig D."/>
            <person name="Lalanne C."/>
            <person name="Gautier V."/>
            <person name="Ament-Velasquez S.L."/>
            <person name="Kruys A."/>
            <person name="Hutchinson M.I."/>
            <person name="Powell A.J."/>
            <person name="Barry K."/>
            <person name="Miller A.N."/>
            <person name="Grigoriev I.V."/>
            <person name="Debuchy R."/>
            <person name="Gladieux P."/>
            <person name="Thoren M.H."/>
            <person name="Johannesson H."/>
        </authorList>
    </citation>
    <scope>NUCLEOTIDE SEQUENCE</scope>
    <source>
        <strain evidence="13">CBS 958.72</strain>
    </source>
</reference>
<dbReference type="GO" id="GO:0008380">
    <property type="term" value="P:RNA splicing"/>
    <property type="evidence" value="ECO:0007669"/>
    <property type="project" value="UniProtKB-KW"/>
</dbReference>
<dbReference type="InterPro" id="IPR050374">
    <property type="entry name" value="RRT5_SRSF_SR"/>
</dbReference>
<dbReference type="InterPro" id="IPR031766">
    <property type="entry name" value="RRM_occluded"/>
</dbReference>
<dbReference type="SUPFAM" id="SSF54928">
    <property type="entry name" value="RNA-binding domain, RBD"/>
    <property type="match status" value="3"/>
</dbReference>
<gene>
    <name evidence="13" type="ORF">B0T24DRAFT_616555</name>
</gene>
<evidence type="ECO:0000256" key="6">
    <source>
        <dbReference type="ARBA" id="ARBA00023242"/>
    </source>
</evidence>
<evidence type="ECO:0000256" key="2">
    <source>
        <dbReference type="ARBA" id="ARBA00022664"/>
    </source>
</evidence>
<dbReference type="SMART" id="SM00386">
    <property type="entry name" value="HAT"/>
    <property type="match status" value="3"/>
</dbReference>
<proteinExistence type="predicted"/>
<feature type="coiled-coil region" evidence="10">
    <location>
        <begin position="516"/>
        <end position="543"/>
    </location>
</feature>
<feature type="region of interest" description="Disordered" evidence="11">
    <location>
        <begin position="982"/>
        <end position="1060"/>
    </location>
</feature>
<dbReference type="Proteomes" id="UP001287356">
    <property type="component" value="Unassembled WGS sequence"/>
</dbReference>
<evidence type="ECO:0000256" key="5">
    <source>
        <dbReference type="ARBA" id="ARBA00023187"/>
    </source>
</evidence>
<dbReference type="Gene3D" id="3.30.70.330">
    <property type="match status" value="4"/>
</dbReference>
<dbReference type="InterPro" id="IPR034398">
    <property type="entry name" value="Prp24_RRM2"/>
</dbReference>
<feature type="compositionally biased region" description="Polar residues" evidence="11">
    <location>
        <begin position="875"/>
        <end position="886"/>
    </location>
</feature>
<dbReference type="PANTHER" id="PTHR23003:SF3">
    <property type="entry name" value="FI21236P1-RELATED"/>
    <property type="match status" value="1"/>
</dbReference>
<dbReference type="InterPro" id="IPR034397">
    <property type="entry name" value="Prp24_RRM1"/>
</dbReference>
<evidence type="ECO:0000259" key="12">
    <source>
        <dbReference type="PROSITE" id="PS50102"/>
    </source>
</evidence>
<sequence length="1060" mass="118217">MASPVGEDNWVDFVDHQSREATDFEKRVNVVESFRRAVSAEPGSIKVWMAYCEYFWSLHIDCQANSDAGWPLEEQLVGQDTFTINAALNLWQEGYEAVQYRIGDSHELWNRWASLELSLLRQHHTEAAIRRVTQIFKTRLATPHATWDTTSQMFSSFLTEYNKPAYEFEMQQVTKDSRDAKRLYELRDPFEMRLQSAAKSGDAELSRNILIEYLDWEIRQTKARKDALINFRICLGLFSRALTGILVSHEATWQNYIVFISTSHSDVKSGRSKIPLSVLPNTLDVLQGAVRHLPWSGPIWARYILAAEESGLPFADIERIKHAATNSAQLDRDGMTGVLDMYSAWCGYLKRTAMDPNATEEATDLAEVGLPSALEDVKHWGKRRYGDAYQGDPNFRLEKILIQFLTEKKDDVNGARAVWEQLSTIELHAKSYDFWLSWFLWEMVVFAAAKSKMRSPTPTTNSQGLRIPSYATRVFEKALKVSSLDWPERIMDVYLQHCNDYELAETLREAQDTIYKNRKRIAKRREREAAQQAEEARAAFEAQALTEDASHDQNMGDAPEADTSSGPKRKREPTPVDDDAGNKRLKNSILYGDGDEVKRDRENTSVFMANLPSDVTVTKVKQFFREYGHVNNIDLQKQEGAPPVALIEFRSPDDARSAMLRDGKYFGSQVVQVTPATDCTLYVTNYPPEADEQFIRDLFKDCGAIHSIRFPSLKYNARRRFCYLTFRDRGAAALATKLDGKSLEGGKYKLLAKLSDPGAKQQRNGAQIEERELHVLNLPRSTAEDELHGLFSKAGTVISVRLLRNRVGVSQGAAFIVMSTKEEAQEAIKLLDQLLFGHRAIKVELSKPVSQKTSITIRHDSEGSPEAGSPADSAARSQSPGATSGGPTPADIAARTIAVLNIPDTMNPARVQSMLAPTGTIAKLTLHAKYGGAIVEYIDAQTARKAGLAIEGMVIDGGKKLHVDTVAELFRQKGEVRVDRIDQEPPKKKKSAAELMPPPAIRRPPVLGRGGAKRGLGFVSLAKKEPNGSATTNGGSSGGGTAPTGQVSKSNADFKKMFLG</sequence>
<comment type="function">
    <text evidence="7">Functions as a recycling factor of the spliceosome, a machinery that forms on each precursor-messenger RNA (pre-mRNA) and catalyzes the removal of introns. Chaperones the re-annealing of U4 and U6 snRNAs (small nuclear RNAs) released from previous rounds of splicing, an initial step in reforming the U4/U6-U5 tri-snRNP (small nuclear ribonucleoprotein) that can reassemble into another spliceosome complex; this step involves binding U6 and facilitating the unwinding of the U6 internal stem loop, followed by base-pairing of U6 to U4.</text>
</comment>
<dbReference type="GO" id="GO:0005688">
    <property type="term" value="C:U6 snRNP"/>
    <property type="evidence" value="ECO:0007669"/>
    <property type="project" value="UniProtKB-ARBA"/>
</dbReference>
<name>A0AAE0KG87_9PEZI</name>
<feature type="region of interest" description="Disordered" evidence="11">
    <location>
        <begin position="852"/>
        <end position="890"/>
    </location>
</feature>
<evidence type="ECO:0000256" key="7">
    <source>
        <dbReference type="ARBA" id="ARBA00093374"/>
    </source>
</evidence>
<keyword evidence="10" id="KW-0175">Coiled coil</keyword>
<dbReference type="InterPro" id="IPR000504">
    <property type="entry name" value="RRM_dom"/>
</dbReference>
<evidence type="ECO:0000313" key="14">
    <source>
        <dbReference type="Proteomes" id="UP001287356"/>
    </source>
</evidence>
<dbReference type="InterPro" id="IPR035979">
    <property type="entry name" value="RBD_domain_sf"/>
</dbReference>
<evidence type="ECO:0000256" key="1">
    <source>
        <dbReference type="ARBA" id="ARBA00004123"/>
    </source>
</evidence>
<dbReference type="CDD" id="cd12296">
    <property type="entry name" value="RRM1_Prp24"/>
    <property type="match status" value="1"/>
</dbReference>
<dbReference type="Pfam" id="PF00076">
    <property type="entry name" value="RRM_1"/>
    <property type="match status" value="3"/>
</dbReference>
<keyword evidence="6" id="KW-0539">Nucleus</keyword>
<protein>
    <recommendedName>
        <fullName evidence="8">U4/U6 snRNA-associated-splicing factor PRP24</fullName>
    </recommendedName>
</protein>
<feature type="domain" description="RRM" evidence="12">
    <location>
        <begin position="679"/>
        <end position="757"/>
    </location>
</feature>
<keyword evidence="4 9" id="KW-0694">RNA-binding</keyword>